<dbReference type="EC" id="3.1.26.4" evidence="3"/>
<dbReference type="GO" id="GO:0004523">
    <property type="term" value="F:RNA-DNA hybrid ribonuclease activity"/>
    <property type="evidence" value="ECO:0007669"/>
    <property type="project" value="UniProtKB-EC"/>
</dbReference>
<dbReference type="OrthoDB" id="2752996at2759"/>
<evidence type="ECO:0000256" key="1">
    <source>
        <dbReference type="ARBA" id="ARBA00000077"/>
    </source>
</evidence>
<feature type="domain" description="RNase H type-1" evidence="8">
    <location>
        <begin position="6"/>
        <end position="149"/>
    </location>
</feature>
<reference evidence="9 10" key="1">
    <citation type="journal article" date="2015" name="Biotechnol. Biofuels">
        <title>Enhanced degradation of softwood versus hardwood by the white-rot fungus Pycnoporus coccineus.</title>
        <authorList>
            <person name="Couturier M."/>
            <person name="Navarro D."/>
            <person name="Chevret D."/>
            <person name="Henrissat B."/>
            <person name="Piumi F."/>
            <person name="Ruiz-Duenas F.J."/>
            <person name="Martinez A.T."/>
            <person name="Grigoriev I.V."/>
            <person name="Riley R."/>
            <person name="Lipzen A."/>
            <person name="Berrin J.G."/>
            <person name="Master E.R."/>
            <person name="Rosso M.N."/>
        </authorList>
    </citation>
    <scope>NUCLEOTIDE SEQUENCE [LARGE SCALE GENOMIC DNA]</scope>
    <source>
        <strain evidence="9 10">BRFM310</strain>
    </source>
</reference>
<dbReference type="Pfam" id="PF00075">
    <property type="entry name" value="RNase_H"/>
    <property type="match status" value="1"/>
</dbReference>
<dbReference type="EMBL" id="KZ084103">
    <property type="protein sequence ID" value="OSD02737.1"/>
    <property type="molecule type" value="Genomic_DNA"/>
</dbReference>
<evidence type="ECO:0000256" key="6">
    <source>
        <dbReference type="ARBA" id="ARBA00022759"/>
    </source>
</evidence>
<accession>A0A1Y2INR6</accession>
<proteinExistence type="inferred from homology"/>
<dbReference type="SUPFAM" id="SSF53098">
    <property type="entry name" value="Ribonuclease H-like"/>
    <property type="match status" value="1"/>
</dbReference>
<name>A0A1Y2INR6_TRAC3</name>
<keyword evidence="6" id="KW-0255">Endonuclease</keyword>
<dbReference type="InterPro" id="IPR036397">
    <property type="entry name" value="RNaseH_sf"/>
</dbReference>
<evidence type="ECO:0000256" key="4">
    <source>
        <dbReference type="ARBA" id="ARBA00022722"/>
    </source>
</evidence>
<keyword evidence="7" id="KW-0378">Hydrolase</keyword>
<dbReference type="PROSITE" id="PS50879">
    <property type="entry name" value="RNASE_H_1"/>
    <property type="match status" value="1"/>
</dbReference>
<dbReference type="Gene3D" id="3.30.420.10">
    <property type="entry name" value="Ribonuclease H-like superfamily/Ribonuclease H"/>
    <property type="match status" value="1"/>
</dbReference>
<evidence type="ECO:0000313" key="9">
    <source>
        <dbReference type="EMBL" id="OSD02737.1"/>
    </source>
</evidence>
<dbReference type="PANTHER" id="PTHR10642">
    <property type="entry name" value="RIBONUCLEASE H1"/>
    <property type="match status" value="1"/>
</dbReference>
<organism evidence="9 10">
    <name type="scientific">Trametes coccinea (strain BRFM310)</name>
    <name type="common">Pycnoporus coccineus</name>
    <dbReference type="NCBI Taxonomy" id="1353009"/>
    <lineage>
        <taxon>Eukaryota</taxon>
        <taxon>Fungi</taxon>
        <taxon>Dikarya</taxon>
        <taxon>Basidiomycota</taxon>
        <taxon>Agaricomycotina</taxon>
        <taxon>Agaricomycetes</taxon>
        <taxon>Polyporales</taxon>
        <taxon>Polyporaceae</taxon>
        <taxon>Trametes</taxon>
    </lineage>
</organism>
<dbReference type="InterPro" id="IPR050092">
    <property type="entry name" value="RNase_H"/>
</dbReference>
<comment type="similarity">
    <text evidence="2">Belongs to the RNase H family.</text>
</comment>
<protein>
    <recommendedName>
        <fullName evidence="3">ribonuclease H</fullName>
        <ecNumber evidence="3">3.1.26.4</ecNumber>
    </recommendedName>
</protein>
<dbReference type="GO" id="GO:0046872">
    <property type="term" value="F:metal ion binding"/>
    <property type="evidence" value="ECO:0007669"/>
    <property type="project" value="UniProtKB-KW"/>
</dbReference>
<sequence length="435" mass="49807">MRLNENGVELAVGTDGSCYKNGERNAQAGAGLYINDTDERNAAVRVPARFKQSNQTAEIAAIILAAQSVDERTRLVIESDSKTTLDALTKQAEVNEDTGYIAVQNGDLLRMAVGNLRARKAHVVFKWVKGHNGHPRNEGADRLAAQGAEKEQPTAQWKMEPPEQLRLSGAKIMSMSQSLAYKEIRQRKGKAVAQRRNTKANIERIVEDVQRVCNYAPSDEAIWRALEGKHVTQECKQFLWKVTHQAFRIGDYWLRDGMPDELKTRAKCRICDKIEDMDHILLECESEERTLAWKLTRNLWTSTGERWIEPNWGVVVGSPCVTFRNQQGQRMSLVEARWTILMTETAYFIWKMRCERVIKLEGARFAEQEVKRRWRSTINGRLRMDRWVTSRKQTKRSLSPSELEGVWKPLLASADELPMDWTRNVGVLVGMRHDA</sequence>
<evidence type="ECO:0000256" key="5">
    <source>
        <dbReference type="ARBA" id="ARBA00022723"/>
    </source>
</evidence>
<dbReference type="InterPro" id="IPR002156">
    <property type="entry name" value="RNaseH_domain"/>
</dbReference>
<dbReference type="PANTHER" id="PTHR10642:SF26">
    <property type="entry name" value="RIBONUCLEASE H1"/>
    <property type="match status" value="1"/>
</dbReference>
<evidence type="ECO:0000259" key="8">
    <source>
        <dbReference type="PROSITE" id="PS50879"/>
    </source>
</evidence>
<evidence type="ECO:0000256" key="3">
    <source>
        <dbReference type="ARBA" id="ARBA00012180"/>
    </source>
</evidence>
<evidence type="ECO:0000313" key="10">
    <source>
        <dbReference type="Proteomes" id="UP000193067"/>
    </source>
</evidence>
<evidence type="ECO:0000256" key="7">
    <source>
        <dbReference type="ARBA" id="ARBA00022801"/>
    </source>
</evidence>
<keyword evidence="4" id="KW-0540">Nuclease</keyword>
<dbReference type="AlphaFoldDB" id="A0A1Y2INR6"/>
<dbReference type="Proteomes" id="UP000193067">
    <property type="component" value="Unassembled WGS sequence"/>
</dbReference>
<dbReference type="InterPro" id="IPR012337">
    <property type="entry name" value="RNaseH-like_sf"/>
</dbReference>
<dbReference type="STRING" id="1353009.A0A1Y2INR6"/>
<comment type="catalytic activity">
    <reaction evidence="1">
        <text>Endonucleolytic cleavage to 5'-phosphomonoester.</text>
        <dbReference type="EC" id="3.1.26.4"/>
    </reaction>
</comment>
<keyword evidence="10" id="KW-1185">Reference proteome</keyword>
<keyword evidence="5" id="KW-0479">Metal-binding</keyword>
<dbReference type="GO" id="GO:0043137">
    <property type="term" value="P:DNA replication, removal of RNA primer"/>
    <property type="evidence" value="ECO:0007669"/>
    <property type="project" value="TreeGrafter"/>
</dbReference>
<gene>
    <name evidence="9" type="ORF">PYCCODRAFT_1444843</name>
</gene>
<dbReference type="GO" id="GO:0003676">
    <property type="term" value="F:nucleic acid binding"/>
    <property type="evidence" value="ECO:0007669"/>
    <property type="project" value="InterPro"/>
</dbReference>
<evidence type="ECO:0000256" key="2">
    <source>
        <dbReference type="ARBA" id="ARBA00005300"/>
    </source>
</evidence>